<dbReference type="AlphaFoldDB" id="A0A8W8MKH3"/>
<sequence>MSAITIALLTFLCLFLIGGQGHDQVSANNVSKRYVNLNGIKNLLLKEIRRKIPKNIKGKSGNVIYTLSKVKINKLQLPKSDLRIKRLNPLTVEWTARNGEIKGEMNWWLRYKSWWDKGHASFSTKRIGFSVTVVLAGNRIRVRNCSSNPPSVHLRIRGRFWSWIYRLLNKALKKEFRKRIAGSNGLICKSVKSLLNRGGNAVFKMFNNFNG</sequence>
<dbReference type="Gene3D" id="3.15.10.10">
    <property type="entry name" value="Bactericidal permeability-increasing protein, domain 1"/>
    <property type="match status" value="1"/>
</dbReference>
<accession>A0A8W8MKH3</accession>
<keyword evidence="1" id="KW-0732">Signal</keyword>
<feature type="chain" id="PRO_5036475529" description="Lipid-binding serum glycoprotein N-terminal domain-containing protein" evidence="1">
    <location>
        <begin position="22"/>
        <end position="211"/>
    </location>
</feature>
<dbReference type="InterPro" id="IPR017943">
    <property type="entry name" value="Bactericidal_perm-incr_a/b_dom"/>
</dbReference>
<dbReference type="PANTHER" id="PTHR10504">
    <property type="entry name" value="BACTERICIDAL PERMEABILITY-INCREASING BPI PROTEIN-RELATED"/>
    <property type="match status" value="1"/>
</dbReference>
<dbReference type="SUPFAM" id="SSF55394">
    <property type="entry name" value="Bactericidal permeability-increasing protein, BPI"/>
    <property type="match status" value="1"/>
</dbReference>
<feature type="domain" description="Lipid-binding serum glycoprotein N-terminal" evidence="2">
    <location>
        <begin position="45"/>
        <end position="196"/>
    </location>
</feature>
<evidence type="ECO:0000313" key="3">
    <source>
        <dbReference type="EnsemblMetazoa" id="G32748.1:cds"/>
    </source>
</evidence>
<organism evidence="3 4">
    <name type="scientific">Magallana gigas</name>
    <name type="common">Pacific oyster</name>
    <name type="synonym">Crassostrea gigas</name>
    <dbReference type="NCBI Taxonomy" id="29159"/>
    <lineage>
        <taxon>Eukaryota</taxon>
        <taxon>Metazoa</taxon>
        <taxon>Spiralia</taxon>
        <taxon>Lophotrochozoa</taxon>
        <taxon>Mollusca</taxon>
        <taxon>Bivalvia</taxon>
        <taxon>Autobranchia</taxon>
        <taxon>Pteriomorphia</taxon>
        <taxon>Ostreida</taxon>
        <taxon>Ostreoidea</taxon>
        <taxon>Ostreidae</taxon>
        <taxon>Magallana</taxon>
    </lineage>
</organism>
<evidence type="ECO:0000313" key="4">
    <source>
        <dbReference type="Proteomes" id="UP000005408"/>
    </source>
</evidence>
<dbReference type="InterPro" id="IPR032942">
    <property type="entry name" value="BPI/LBP/Plunc"/>
</dbReference>
<keyword evidence="4" id="KW-1185">Reference proteome</keyword>
<evidence type="ECO:0000256" key="1">
    <source>
        <dbReference type="SAM" id="SignalP"/>
    </source>
</evidence>
<name>A0A8W8MKH3_MAGGI</name>
<dbReference type="GO" id="GO:0005615">
    <property type="term" value="C:extracellular space"/>
    <property type="evidence" value="ECO:0007669"/>
    <property type="project" value="TreeGrafter"/>
</dbReference>
<dbReference type="Proteomes" id="UP000005408">
    <property type="component" value="Unassembled WGS sequence"/>
</dbReference>
<reference evidence="3" key="1">
    <citation type="submission" date="2022-08" db="UniProtKB">
        <authorList>
            <consortium name="EnsemblMetazoa"/>
        </authorList>
    </citation>
    <scope>IDENTIFICATION</scope>
    <source>
        <strain evidence="3">05x7-T-G4-1.051#20</strain>
    </source>
</reference>
<dbReference type="PANTHER" id="PTHR10504:SF131">
    <property type="entry name" value="BPI2 DOMAIN-CONTAINING PROTEIN"/>
    <property type="match status" value="1"/>
</dbReference>
<protein>
    <recommendedName>
        <fullName evidence="2">Lipid-binding serum glycoprotein N-terminal domain-containing protein</fullName>
    </recommendedName>
</protein>
<dbReference type="InterPro" id="IPR017942">
    <property type="entry name" value="Lipid-bd_serum_glycop_N"/>
</dbReference>
<dbReference type="GO" id="GO:0008289">
    <property type="term" value="F:lipid binding"/>
    <property type="evidence" value="ECO:0007669"/>
    <property type="project" value="InterPro"/>
</dbReference>
<dbReference type="Pfam" id="PF01273">
    <property type="entry name" value="LBP_BPI_CETP"/>
    <property type="match status" value="1"/>
</dbReference>
<feature type="signal peptide" evidence="1">
    <location>
        <begin position="1"/>
        <end position="21"/>
    </location>
</feature>
<dbReference type="EnsemblMetazoa" id="G32748.1">
    <property type="protein sequence ID" value="G32748.1:cds"/>
    <property type="gene ID" value="G32748"/>
</dbReference>
<evidence type="ECO:0000259" key="2">
    <source>
        <dbReference type="Pfam" id="PF01273"/>
    </source>
</evidence>
<proteinExistence type="predicted"/>